<gene>
    <name evidence="1" type="ORF">ZIOFF_029849</name>
</gene>
<protein>
    <submittedName>
        <fullName evidence="1">Uncharacterized protein</fullName>
    </submittedName>
</protein>
<dbReference type="PANTHER" id="PTHR34788:SF4">
    <property type="entry name" value="F15I1.22"/>
    <property type="match status" value="1"/>
</dbReference>
<proteinExistence type="predicted"/>
<comment type="caution">
    <text evidence="1">The sequence shown here is derived from an EMBL/GenBank/DDBJ whole genome shotgun (WGS) entry which is preliminary data.</text>
</comment>
<dbReference type="PANTHER" id="PTHR34788">
    <property type="entry name" value="F15I1.22"/>
    <property type="match status" value="1"/>
</dbReference>
<dbReference type="AlphaFoldDB" id="A0A8J5GND7"/>
<evidence type="ECO:0000313" key="1">
    <source>
        <dbReference type="EMBL" id="KAG6511772.1"/>
    </source>
</evidence>
<dbReference type="Proteomes" id="UP000734854">
    <property type="component" value="Unassembled WGS sequence"/>
</dbReference>
<keyword evidence="2" id="KW-1185">Reference proteome</keyword>
<name>A0A8J5GND7_ZINOF</name>
<accession>A0A8J5GND7</accession>
<reference evidence="1 2" key="1">
    <citation type="submission" date="2020-08" db="EMBL/GenBank/DDBJ databases">
        <title>Plant Genome Project.</title>
        <authorList>
            <person name="Zhang R.-G."/>
        </authorList>
    </citation>
    <scope>NUCLEOTIDE SEQUENCE [LARGE SCALE GENOMIC DNA]</scope>
    <source>
        <tissue evidence="1">Rhizome</tissue>
    </source>
</reference>
<sequence>MPRAGRSHRDNLLRQVMLFRLLPRRRKMAVVRLGGRRGWQWRGRRLLTGLLRRTRLRWLAVKYREALKRLAEFPSLLVRELPAGGIAPVEAAQSSRLLMESYFAVPFLPAVAIHY</sequence>
<evidence type="ECO:0000313" key="2">
    <source>
        <dbReference type="Proteomes" id="UP000734854"/>
    </source>
</evidence>
<organism evidence="1 2">
    <name type="scientific">Zingiber officinale</name>
    <name type="common">Ginger</name>
    <name type="synonym">Amomum zingiber</name>
    <dbReference type="NCBI Taxonomy" id="94328"/>
    <lineage>
        <taxon>Eukaryota</taxon>
        <taxon>Viridiplantae</taxon>
        <taxon>Streptophyta</taxon>
        <taxon>Embryophyta</taxon>
        <taxon>Tracheophyta</taxon>
        <taxon>Spermatophyta</taxon>
        <taxon>Magnoliopsida</taxon>
        <taxon>Liliopsida</taxon>
        <taxon>Zingiberales</taxon>
        <taxon>Zingiberaceae</taxon>
        <taxon>Zingiber</taxon>
    </lineage>
</organism>
<dbReference type="EMBL" id="JACMSC010000008">
    <property type="protein sequence ID" value="KAG6511772.1"/>
    <property type="molecule type" value="Genomic_DNA"/>
</dbReference>